<sequence>YSRGDTKRSISSYVFSKACLDVNDIVPGKLTELGLVSVRDSHSTDWTYQTTQLYILWAYGPVSPEKRIAQLSIGVNRTYYSEKFRDRLQMDTQTGSLTINDCGLNKLHVISEEISFQSFNLNVYSECVFTSVCPVCRCVFFNVSMYLNNVTLFCFPELSSANLSLPLEIKLQDKDIYTCVAANPVSNQTTKLNVEEHCPQYVGMTIIHDGIFILRSSYLNTSPLVVLTPLSLCPFVCLVCLSLRFLCLVHQPD</sequence>
<name>A0A8C7MHK2_ONCKI</name>
<reference evidence="2" key="2">
    <citation type="submission" date="2025-09" db="UniProtKB">
        <authorList>
            <consortium name="Ensembl"/>
        </authorList>
    </citation>
    <scope>IDENTIFICATION</scope>
</reference>
<protein>
    <recommendedName>
        <fullName evidence="4">Ig-like domain-containing protein</fullName>
    </recommendedName>
</protein>
<feature type="transmembrane region" description="Helical" evidence="1">
    <location>
        <begin position="224"/>
        <end position="246"/>
    </location>
</feature>
<keyword evidence="1" id="KW-0472">Membrane</keyword>
<dbReference type="PANTHER" id="PTHR21063:SF4">
    <property type="entry name" value="CD48 ANTIGEN-RELATED"/>
    <property type="match status" value="1"/>
</dbReference>
<dbReference type="Ensembl" id="ENSOKIT00005057552.1">
    <property type="protein sequence ID" value="ENSOKIP00005054281.1"/>
    <property type="gene ID" value="ENSOKIG00005023150.1"/>
</dbReference>
<evidence type="ECO:0000313" key="2">
    <source>
        <dbReference type="Ensembl" id="ENSOKIP00005054281.1"/>
    </source>
</evidence>
<dbReference type="GeneTree" id="ENSGT01140000286294"/>
<dbReference type="Gene3D" id="2.60.40.10">
    <property type="entry name" value="Immunoglobulins"/>
    <property type="match status" value="2"/>
</dbReference>
<evidence type="ECO:0000256" key="1">
    <source>
        <dbReference type="SAM" id="Phobius"/>
    </source>
</evidence>
<dbReference type="PANTHER" id="PTHR21063">
    <property type="entry name" value="LFA-3"/>
    <property type="match status" value="1"/>
</dbReference>
<organism evidence="2 3">
    <name type="scientific">Oncorhynchus kisutch</name>
    <name type="common">Coho salmon</name>
    <name type="synonym">Salmo kisutch</name>
    <dbReference type="NCBI Taxonomy" id="8019"/>
    <lineage>
        <taxon>Eukaryota</taxon>
        <taxon>Metazoa</taxon>
        <taxon>Chordata</taxon>
        <taxon>Craniata</taxon>
        <taxon>Vertebrata</taxon>
        <taxon>Euteleostomi</taxon>
        <taxon>Actinopterygii</taxon>
        <taxon>Neopterygii</taxon>
        <taxon>Teleostei</taxon>
        <taxon>Protacanthopterygii</taxon>
        <taxon>Salmoniformes</taxon>
        <taxon>Salmonidae</taxon>
        <taxon>Salmoninae</taxon>
        <taxon>Oncorhynchus</taxon>
    </lineage>
</organism>
<keyword evidence="3" id="KW-1185">Reference proteome</keyword>
<dbReference type="Proteomes" id="UP000694557">
    <property type="component" value="Unassembled WGS sequence"/>
</dbReference>
<proteinExistence type="predicted"/>
<keyword evidence="1" id="KW-0812">Transmembrane</keyword>
<reference evidence="2" key="1">
    <citation type="submission" date="2025-08" db="UniProtKB">
        <authorList>
            <consortium name="Ensembl"/>
        </authorList>
    </citation>
    <scope>IDENTIFICATION</scope>
</reference>
<dbReference type="AlphaFoldDB" id="A0A8C7MHK2"/>
<accession>A0A8C7MHK2</accession>
<evidence type="ECO:0000313" key="3">
    <source>
        <dbReference type="Proteomes" id="UP000694557"/>
    </source>
</evidence>
<keyword evidence="1" id="KW-1133">Transmembrane helix</keyword>
<dbReference type="InterPro" id="IPR013783">
    <property type="entry name" value="Ig-like_fold"/>
</dbReference>
<evidence type="ECO:0008006" key="4">
    <source>
        <dbReference type="Google" id="ProtNLM"/>
    </source>
</evidence>